<keyword evidence="2" id="KW-0238">DNA-binding</keyword>
<evidence type="ECO:0000313" key="6">
    <source>
        <dbReference type="Proteomes" id="UP000654279"/>
    </source>
</evidence>
<feature type="domain" description="HTH cro/C1-type" evidence="4">
    <location>
        <begin position="7"/>
        <end position="65"/>
    </location>
</feature>
<protein>
    <submittedName>
        <fullName evidence="5">Helix-turn-helix domain-containing protein</fullName>
    </submittedName>
</protein>
<dbReference type="CDD" id="cd00093">
    <property type="entry name" value="HTH_XRE"/>
    <property type="match status" value="1"/>
</dbReference>
<evidence type="ECO:0000256" key="1">
    <source>
        <dbReference type="ARBA" id="ARBA00023015"/>
    </source>
</evidence>
<sequence>MELAKNLARLRRAAGMTQAQAAEYLSRQGLAVTHKAVSKWEQGASRPDGLQLLYLCRLYGVRDLLAAFDGAGEKDLLSGLNATGRARAAEYIRLLRGDEAFALHPSAGGAARVRTLPLYDMPVSAGTGLFLDSDHYELLEAPNAPAEANFAVRVRGDSMQPRFVDGQVVFVRQQQTLEDGEIGIFLLNGDAFCKKFQQGEVCYLLSLNPQYAPIPIRPQDELRMIGRVVG</sequence>
<keyword evidence="1" id="KW-0805">Transcription regulation</keyword>
<reference evidence="5" key="1">
    <citation type="submission" date="2020-08" db="EMBL/GenBank/DDBJ databases">
        <title>Genome public.</title>
        <authorList>
            <person name="Liu C."/>
            <person name="Sun Q."/>
        </authorList>
    </citation>
    <scope>NUCLEOTIDE SEQUENCE</scope>
    <source>
        <strain evidence="5">NSJ-44</strain>
    </source>
</reference>
<dbReference type="Gene3D" id="1.10.260.40">
    <property type="entry name" value="lambda repressor-like DNA-binding domains"/>
    <property type="match status" value="1"/>
</dbReference>
<keyword evidence="3" id="KW-0804">Transcription</keyword>
<dbReference type="InterPro" id="IPR010982">
    <property type="entry name" value="Lambda_DNA-bd_dom_sf"/>
</dbReference>
<dbReference type="AlphaFoldDB" id="A0A926HJK9"/>
<dbReference type="InterPro" id="IPR015927">
    <property type="entry name" value="Peptidase_S24_S26A/B/C"/>
</dbReference>
<dbReference type="InterPro" id="IPR001387">
    <property type="entry name" value="Cro/C1-type_HTH"/>
</dbReference>
<dbReference type="InterPro" id="IPR036286">
    <property type="entry name" value="LexA/Signal_pep-like_sf"/>
</dbReference>
<dbReference type="PROSITE" id="PS50943">
    <property type="entry name" value="HTH_CROC1"/>
    <property type="match status" value="1"/>
</dbReference>
<evidence type="ECO:0000313" key="5">
    <source>
        <dbReference type="EMBL" id="MBC8529997.1"/>
    </source>
</evidence>
<dbReference type="PANTHER" id="PTHR40661:SF3">
    <property type="entry name" value="FELS-1 PROPHAGE TRANSCRIPTIONAL REGULATOR"/>
    <property type="match status" value="1"/>
</dbReference>
<dbReference type="GO" id="GO:0003677">
    <property type="term" value="F:DNA binding"/>
    <property type="evidence" value="ECO:0007669"/>
    <property type="project" value="UniProtKB-KW"/>
</dbReference>
<name>A0A926HJK9_9FIRM</name>
<dbReference type="PANTHER" id="PTHR40661">
    <property type="match status" value="1"/>
</dbReference>
<dbReference type="Proteomes" id="UP000654279">
    <property type="component" value="Unassembled WGS sequence"/>
</dbReference>
<dbReference type="Pfam" id="PF00717">
    <property type="entry name" value="Peptidase_S24"/>
    <property type="match status" value="1"/>
</dbReference>
<dbReference type="CDD" id="cd06529">
    <property type="entry name" value="S24_LexA-like"/>
    <property type="match status" value="1"/>
</dbReference>
<dbReference type="SUPFAM" id="SSF51306">
    <property type="entry name" value="LexA/Signal peptidase"/>
    <property type="match status" value="1"/>
</dbReference>
<accession>A0A926HJK9</accession>
<dbReference type="Gene3D" id="2.10.109.10">
    <property type="entry name" value="Umud Fragment, subunit A"/>
    <property type="match status" value="1"/>
</dbReference>
<evidence type="ECO:0000256" key="3">
    <source>
        <dbReference type="ARBA" id="ARBA00023163"/>
    </source>
</evidence>
<organism evidence="5 6">
    <name type="scientific">Luoshenia tenuis</name>
    <dbReference type="NCBI Taxonomy" id="2763654"/>
    <lineage>
        <taxon>Bacteria</taxon>
        <taxon>Bacillati</taxon>
        <taxon>Bacillota</taxon>
        <taxon>Clostridia</taxon>
        <taxon>Christensenellales</taxon>
        <taxon>Christensenellaceae</taxon>
        <taxon>Luoshenia</taxon>
    </lineage>
</organism>
<gene>
    <name evidence="5" type="ORF">H8699_11205</name>
</gene>
<dbReference type="SUPFAM" id="SSF47413">
    <property type="entry name" value="lambda repressor-like DNA-binding domains"/>
    <property type="match status" value="1"/>
</dbReference>
<evidence type="ECO:0000259" key="4">
    <source>
        <dbReference type="PROSITE" id="PS50943"/>
    </source>
</evidence>
<proteinExistence type="predicted"/>
<keyword evidence="6" id="KW-1185">Reference proteome</keyword>
<dbReference type="SMART" id="SM00530">
    <property type="entry name" value="HTH_XRE"/>
    <property type="match status" value="1"/>
</dbReference>
<dbReference type="Pfam" id="PF13560">
    <property type="entry name" value="HTH_31"/>
    <property type="match status" value="1"/>
</dbReference>
<dbReference type="RefSeq" id="WP_138296391.1">
    <property type="nucleotide sequence ID" value="NZ_JACRSO010000005.1"/>
</dbReference>
<evidence type="ECO:0000256" key="2">
    <source>
        <dbReference type="ARBA" id="ARBA00023125"/>
    </source>
</evidence>
<dbReference type="EMBL" id="JACRSO010000005">
    <property type="protein sequence ID" value="MBC8529997.1"/>
    <property type="molecule type" value="Genomic_DNA"/>
</dbReference>
<comment type="caution">
    <text evidence="5">The sequence shown here is derived from an EMBL/GenBank/DDBJ whole genome shotgun (WGS) entry which is preliminary data.</text>
</comment>
<dbReference type="InterPro" id="IPR039418">
    <property type="entry name" value="LexA-like"/>
</dbReference>